<comment type="caution">
    <text evidence="1">The sequence shown here is derived from an EMBL/GenBank/DDBJ whole genome shotgun (WGS) entry which is preliminary data.</text>
</comment>
<evidence type="ECO:0000313" key="2">
    <source>
        <dbReference type="Proteomes" id="UP000324222"/>
    </source>
</evidence>
<reference evidence="1 2" key="1">
    <citation type="submission" date="2019-05" db="EMBL/GenBank/DDBJ databases">
        <title>Another draft genome of Portunus trituberculatus and its Hox gene families provides insights of decapod evolution.</title>
        <authorList>
            <person name="Jeong J.-H."/>
            <person name="Song I."/>
            <person name="Kim S."/>
            <person name="Choi T."/>
            <person name="Kim D."/>
            <person name="Ryu S."/>
            <person name="Kim W."/>
        </authorList>
    </citation>
    <scope>NUCLEOTIDE SEQUENCE [LARGE SCALE GENOMIC DNA]</scope>
    <source>
        <tissue evidence="1">Muscle</tissue>
    </source>
</reference>
<dbReference type="AlphaFoldDB" id="A0A5B7DJ07"/>
<accession>A0A5B7DJ07</accession>
<organism evidence="1 2">
    <name type="scientific">Portunus trituberculatus</name>
    <name type="common">Swimming crab</name>
    <name type="synonym">Neptunus trituberculatus</name>
    <dbReference type="NCBI Taxonomy" id="210409"/>
    <lineage>
        <taxon>Eukaryota</taxon>
        <taxon>Metazoa</taxon>
        <taxon>Ecdysozoa</taxon>
        <taxon>Arthropoda</taxon>
        <taxon>Crustacea</taxon>
        <taxon>Multicrustacea</taxon>
        <taxon>Malacostraca</taxon>
        <taxon>Eumalacostraca</taxon>
        <taxon>Eucarida</taxon>
        <taxon>Decapoda</taxon>
        <taxon>Pleocyemata</taxon>
        <taxon>Brachyura</taxon>
        <taxon>Eubrachyura</taxon>
        <taxon>Portunoidea</taxon>
        <taxon>Portunidae</taxon>
        <taxon>Portuninae</taxon>
        <taxon>Portunus</taxon>
    </lineage>
</organism>
<keyword evidence="2" id="KW-1185">Reference proteome</keyword>
<gene>
    <name evidence="1" type="ORF">E2C01_014039</name>
</gene>
<name>A0A5B7DJ07_PORTR</name>
<dbReference type="EMBL" id="VSRR010000939">
    <property type="protein sequence ID" value="MPC21066.1"/>
    <property type="molecule type" value="Genomic_DNA"/>
</dbReference>
<evidence type="ECO:0000313" key="1">
    <source>
        <dbReference type="EMBL" id="MPC21066.1"/>
    </source>
</evidence>
<proteinExistence type="predicted"/>
<sequence>MQRGTCTPAGQGTQGATPILRNTNKKATLHIGSLHTGGPLVLTQVFPNILVTKASIVNSPDEAPASPGRRNKSQLEREWPQSVWCVLRRDRRVSRRGNSPKIYLCHKRDTKYRIHLTIITADCAKIGAAPQPTKARREAPRL</sequence>
<protein>
    <submittedName>
        <fullName evidence="1">Uncharacterized protein</fullName>
    </submittedName>
</protein>
<dbReference type="Proteomes" id="UP000324222">
    <property type="component" value="Unassembled WGS sequence"/>
</dbReference>